<dbReference type="EMBL" id="JABSTR010000003">
    <property type="protein sequence ID" value="KAH9365577.1"/>
    <property type="molecule type" value="Genomic_DNA"/>
</dbReference>
<protein>
    <recommendedName>
        <fullName evidence="2">Peptidase M13 C-terminal domain-containing protein</fullName>
    </recommendedName>
</protein>
<dbReference type="Gene3D" id="3.40.390.10">
    <property type="entry name" value="Collagenase (Catalytic Domain)"/>
    <property type="match status" value="1"/>
</dbReference>
<evidence type="ECO:0000313" key="3">
    <source>
        <dbReference type="EMBL" id="KAH9365577.1"/>
    </source>
</evidence>
<name>A0A9J6FTE5_HAELO</name>
<feature type="domain" description="Peptidase M13 C-terminal" evidence="2">
    <location>
        <begin position="11"/>
        <end position="94"/>
    </location>
</feature>
<accession>A0A9J6FTE5</accession>
<keyword evidence="1" id="KW-1133">Transmembrane helix</keyword>
<dbReference type="InterPro" id="IPR000718">
    <property type="entry name" value="Peptidase_M13"/>
</dbReference>
<dbReference type="Pfam" id="PF01431">
    <property type="entry name" value="Peptidase_M13"/>
    <property type="match status" value="2"/>
</dbReference>
<dbReference type="GO" id="GO:0004222">
    <property type="term" value="F:metalloendopeptidase activity"/>
    <property type="evidence" value="ECO:0007669"/>
    <property type="project" value="InterPro"/>
</dbReference>
<proteinExistence type="predicted"/>
<gene>
    <name evidence="3" type="ORF">HPB48_019626</name>
</gene>
<reference evidence="3 4" key="1">
    <citation type="journal article" date="2020" name="Cell">
        <title>Large-Scale Comparative Analyses of Tick Genomes Elucidate Their Genetic Diversity and Vector Capacities.</title>
        <authorList>
            <consortium name="Tick Genome and Microbiome Consortium (TIGMIC)"/>
            <person name="Jia N."/>
            <person name="Wang J."/>
            <person name="Shi W."/>
            <person name="Du L."/>
            <person name="Sun Y."/>
            <person name="Zhan W."/>
            <person name="Jiang J.F."/>
            <person name="Wang Q."/>
            <person name="Zhang B."/>
            <person name="Ji P."/>
            <person name="Bell-Sakyi L."/>
            <person name="Cui X.M."/>
            <person name="Yuan T.T."/>
            <person name="Jiang B.G."/>
            <person name="Yang W.F."/>
            <person name="Lam T.T."/>
            <person name="Chang Q.C."/>
            <person name="Ding S.J."/>
            <person name="Wang X.J."/>
            <person name="Zhu J.G."/>
            <person name="Ruan X.D."/>
            <person name="Zhao L."/>
            <person name="Wei J.T."/>
            <person name="Ye R.Z."/>
            <person name="Que T.C."/>
            <person name="Du C.H."/>
            <person name="Zhou Y.H."/>
            <person name="Cheng J.X."/>
            <person name="Dai P.F."/>
            <person name="Guo W.B."/>
            <person name="Han X.H."/>
            <person name="Huang E.J."/>
            <person name="Li L.F."/>
            <person name="Wei W."/>
            <person name="Gao Y.C."/>
            <person name="Liu J.Z."/>
            <person name="Shao H.Z."/>
            <person name="Wang X."/>
            <person name="Wang C.C."/>
            <person name="Yang T.C."/>
            <person name="Huo Q.B."/>
            <person name="Li W."/>
            <person name="Chen H.Y."/>
            <person name="Chen S.E."/>
            <person name="Zhou L.G."/>
            <person name="Ni X.B."/>
            <person name="Tian J.H."/>
            <person name="Sheng Y."/>
            <person name="Liu T."/>
            <person name="Pan Y.S."/>
            <person name="Xia L.Y."/>
            <person name="Li J."/>
            <person name="Zhao F."/>
            <person name="Cao W.C."/>
        </authorList>
    </citation>
    <scope>NUCLEOTIDE SEQUENCE [LARGE SCALE GENOMIC DNA]</scope>
    <source>
        <strain evidence="3">HaeL-2018</strain>
    </source>
</reference>
<comment type="caution">
    <text evidence="3">The sequence shown here is derived from an EMBL/GenBank/DDBJ whole genome shotgun (WGS) entry which is preliminary data.</text>
</comment>
<dbReference type="GO" id="GO:0016485">
    <property type="term" value="P:protein processing"/>
    <property type="evidence" value="ECO:0007669"/>
    <property type="project" value="TreeGrafter"/>
</dbReference>
<keyword evidence="4" id="KW-1185">Reference proteome</keyword>
<sequence>MSRIAPQVSGAHPDVFNYAGLGFILGGLLFNAIDAKGSLRDADGVLQPWWSNSSREQFSSAVQCLEELFQLDSRFIREEIGETVATCVAFSAYERHVEEVEAARSGLWDRLAAWLTWPVWLIGRTEYEFADDQVFFLNRCFCFCSRIQSLLDTAEWTSPAQRCNLPLKNSPEFWRAFGCRRGDQMRAETSCQLI</sequence>
<dbReference type="GO" id="GO:0005886">
    <property type="term" value="C:plasma membrane"/>
    <property type="evidence" value="ECO:0007669"/>
    <property type="project" value="TreeGrafter"/>
</dbReference>
<keyword evidence="1" id="KW-0472">Membrane</keyword>
<dbReference type="Proteomes" id="UP000821853">
    <property type="component" value="Unassembled WGS sequence"/>
</dbReference>
<evidence type="ECO:0000256" key="1">
    <source>
        <dbReference type="SAM" id="Phobius"/>
    </source>
</evidence>
<dbReference type="PROSITE" id="PS51885">
    <property type="entry name" value="NEPRILYSIN"/>
    <property type="match status" value="1"/>
</dbReference>
<keyword evidence="1" id="KW-0812">Transmembrane</keyword>
<dbReference type="PANTHER" id="PTHR11733">
    <property type="entry name" value="ZINC METALLOPROTEASE FAMILY M13 NEPRILYSIN-RELATED"/>
    <property type="match status" value="1"/>
</dbReference>
<dbReference type="OrthoDB" id="7617075at2759"/>
<dbReference type="VEuPathDB" id="VectorBase:HLOH_056871"/>
<dbReference type="SUPFAM" id="SSF55486">
    <property type="entry name" value="Metalloproteases ('zincins'), catalytic domain"/>
    <property type="match status" value="1"/>
</dbReference>
<feature type="transmembrane region" description="Helical" evidence="1">
    <location>
        <begin position="15"/>
        <end position="33"/>
    </location>
</feature>
<dbReference type="PANTHER" id="PTHR11733:SF241">
    <property type="entry name" value="GH26575P-RELATED"/>
    <property type="match status" value="1"/>
</dbReference>
<feature type="domain" description="Peptidase M13 C-terminal" evidence="2">
    <location>
        <begin position="128"/>
        <end position="193"/>
    </location>
</feature>
<dbReference type="AlphaFoldDB" id="A0A9J6FTE5"/>
<dbReference type="InterPro" id="IPR024079">
    <property type="entry name" value="MetalloPept_cat_dom_sf"/>
</dbReference>
<evidence type="ECO:0000259" key="2">
    <source>
        <dbReference type="Pfam" id="PF01431"/>
    </source>
</evidence>
<dbReference type="InterPro" id="IPR018497">
    <property type="entry name" value="Peptidase_M13_C"/>
</dbReference>
<organism evidence="3 4">
    <name type="scientific">Haemaphysalis longicornis</name>
    <name type="common">Bush tick</name>
    <dbReference type="NCBI Taxonomy" id="44386"/>
    <lineage>
        <taxon>Eukaryota</taxon>
        <taxon>Metazoa</taxon>
        <taxon>Ecdysozoa</taxon>
        <taxon>Arthropoda</taxon>
        <taxon>Chelicerata</taxon>
        <taxon>Arachnida</taxon>
        <taxon>Acari</taxon>
        <taxon>Parasitiformes</taxon>
        <taxon>Ixodida</taxon>
        <taxon>Ixodoidea</taxon>
        <taxon>Ixodidae</taxon>
        <taxon>Haemaphysalinae</taxon>
        <taxon>Haemaphysalis</taxon>
    </lineage>
</organism>
<evidence type="ECO:0000313" key="4">
    <source>
        <dbReference type="Proteomes" id="UP000821853"/>
    </source>
</evidence>
<dbReference type="OMA" id="TEYEFAD"/>